<proteinExistence type="inferred from homology"/>
<dbReference type="EMBL" id="ACDE02000019">
    <property type="protein sequence ID" value="EEO40179.1"/>
    <property type="molecule type" value="Genomic_DNA"/>
</dbReference>
<dbReference type="GO" id="GO:0045547">
    <property type="term" value="F:ditrans,polycis-polyprenyl diphosphate synthase [(2E,6E)-farnesyl diphosphate specific] activity"/>
    <property type="evidence" value="ECO:0007669"/>
    <property type="project" value="TreeGrafter"/>
</dbReference>
<keyword evidence="2" id="KW-0460">Magnesium</keyword>
<sequence length="230" mass="27024">MKKNVPNHIAIIMDGNGRWAKKRGLARSFGHMEGAKTLRKALEYLTEIGVKYLTVYAFSTENWNRPQDEVSTLMKLFLKYIKSERKNMMKNKIRFFVSGRKNNVPEKLQKEIEKLEEETKNNNKITLNIAFNYGSRAEIVDAVNKIIKDGKENITEKDFSKYLYNDFPDPDLVIRTSGEMRISNFLLWQIAYSELYITDTLWPDFDEKEIDKAIESYNQRERRFGGVKNV</sequence>
<dbReference type="HOGENOM" id="CLU_038505_1_1_0"/>
<comment type="cofactor">
    <cofactor evidence="2">
        <name>Mg(2+)</name>
        <dbReference type="ChEBI" id="CHEBI:18420"/>
    </cofactor>
    <text evidence="2">Binds 2 magnesium ions per subunit.</text>
</comment>
<feature type="binding site" evidence="2">
    <location>
        <position position="63"/>
    </location>
    <ligand>
        <name>substrate</name>
    </ligand>
</feature>
<dbReference type="NCBIfam" id="NF011405">
    <property type="entry name" value="PRK14830.1"/>
    <property type="match status" value="1"/>
</dbReference>
<keyword evidence="2" id="KW-0479">Metal-binding</keyword>
<dbReference type="eggNOG" id="COG0020">
    <property type="taxonomic scope" value="Bacteria"/>
</dbReference>
<dbReference type="Pfam" id="PF01255">
    <property type="entry name" value="Prenyltransf"/>
    <property type="match status" value="1"/>
</dbReference>
<dbReference type="PROSITE" id="PS01066">
    <property type="entry name" value="UPP_SYNTHASE"/>
    <property type="match status" value="1"/>
</dbReference>
<accession>A0A0M1VUS2</accession>
<dbReference type="InterPro" id="IPR036424">
    <property type="entry name" value="UPP_synth-like_sf"/>
</dbReference>
<comment type="caution">
    <text evidence="3">The sequence shown here is derived from an EMBL/GenBank/DDBJ whole genome shotgun (WGS) entry which is preliminary data.</text>
</comment>
<feature type="binding site" evidence="2">
    <location>
        <position position="194"/>
    </location>
    <ligand>
        <name>Mg(2+)</name>
        <dbReference type="ChEBI" id="CHEBI:18420"/>
    </ligand>
</feature>
<feature type="binding site" evidence="2">
    <location>
        <position position="14"/>
    </location>
    <ligand>
        <name>Mg(2+)</name>
        <dbReference type="ChEBI" id="CHEBI:18420"/>
    </ligand>
</feature>
<feature type="binding site" evidence="2">
    <location>
        <position position="31"/>
    </location>
    <ligand>
        <name>substrate</name>
    </ligand>
</feature>
<name>A0A0M1VUS2_FUSVC</name>
<dbReference type="AlphaFoldDB" id="A0A0M1VUS2"/>
<dbReference type="CDD" id="cd00475">
    <property type="entry name" value="Cis_IPPS"/>
    <property type="match status" value="1"/>
</dbReference>
<dbReference type="HAMAP" id="MF_01139">
    <property type="entry name" value="ISPT"/>
    <property type="match status" value="1"/>
</dbReference>
<comment type="function">
    <text evidence="2">Catalyzes the condensation of isopentenyl diphosphate (IPP) with allylic pyrophosphates generating different type of terpenoids.</text>
</comment>
<feature type="binding site" evidence="2">
    <location>
        <position position="19"/>
    </location>
    <ligand>
        <name>substrate</name>
    </ligand>
</feature>
<evidence type="ECO:0000256" key="1">
    <source>
        <dbReference type="ARBA" id="ARBA00022679"/>
    </source>
</evidence>
<dbReference type="EC" id="2.5.1.-" evidence="2"/>
<dbReference type="Gene3D" id="3.40.1180.10">
    <property type="entry name" value="Decaprenyl diphosphate synthase-like"/>
    <property type="match status" value="1"/>
</dbReference>
<dbReference type="FunFam" id="3.40.1180.10:FF:000001">
    <property type="entry name" value="(2E,6E)-farnesyl-diphosphate-specific ditrans,polycis-undecaprenyl-diphosphate synthase"/>
    <property type="match status" value="1"/>
</dbReference>
<evidence type="ECO:0000256" key="2">
    <source>
        <dbReference type="HAMAP-Rule" id="MF_01139"/>
    </source>
</evidence>
<comment type="similarity">
    <text evidence="2">Belongs to the UPP synthase family.</text>
</comment>
<dbReference type="NCBIfam" id="TIGR00055">
    <property type="entry name" value="uppS"/>
    <property type="match status" value="1"/>
</dbReference>
<protein>
    <recommendedName>
        <fullName evidence="2">Isoprenyl transferase</fullName>
        <ecNumber evidence="2">2.5.1.-</ecNumber>
    </recommendedName>
</protein>
<reference evidence="3 4" key="1">
    <citation type="submission" date="2011-10" db="EMBL/GenBank/DDBJ databases">
        <title>The Genome Sequence of Fusobacterium sp. 4_1_13.</title>
        <authorList>
            <consortium name="The Broad Institute Genome Sequencing Platform"/>
            <person name="Earl A."/>
            <person name="Ward D."/>
            <person name="Feldgarden M."/>
            <person name="Gevers D."/>
            <person name="Strauss J."/>
            <person name="Ambrose C."/>
            <person name="Allen-Vercoe E."/>
            <person name="Young S.K."/>
            <person name="Zeng Q."/>
            <person name="Gargeya S."/>
            <person name="Fitzgerald M."/>
            <person name="Haas B."/>
            <person name="Abouelleil A."/>
            <person name="Alvarado L."/>
            <person name="Arachchi H.M."/>
            <person name="Berlin A."/>
            <person name="Brown A."/>
            <person name="Chapman S.B."/>
            <person name="Chen Z."/>
            <person name="Dunbar C."/>
            <person name="Freedman E."/>
            <person name="Gearin G."/>
            <person name="Goldberg J."/>
            <person name="Griggs A."/>
            <person name="Gujja S."/>
            <person name="Heiman D."/>
            <person name="Howarth C."/>
            <person name="Larson L."/>
            <person name="Lui A."/>
            <person name="MacDonald P.J."/>
            <person name="Montmayeur A."/>
            <person name="Murphy C."/>
            <person name="Neiman D."/>
            <person name="Pearson M."/>
            <person name="Priest M."/>
            <person name="Roberts A."/>
            <person name="Saif S."/>
            <person name="Shea T."/>
            <person name="Shenoy N."/>
            <person name="Sisk P."/>
            <person name="Stolte C."/>
            <person name="Sykes S."/>
            <person name="Wortman J."/>
            <person name="Nusbaum C."/>
            <person name="Birren B."/>
        </authorList>
    </citation>
    <scope>NUCLEOTIDE SEQUENCE [LARGE SCALE GENOMIC DNA]</scope>
    <source>
        <strain evidence="3 4">4_1_13</strain>
    </source>
</reference>
<keyword evidence="1 2" id="KW-0808">Transferase</keyword>
<comment type="subunit">
    <text evidence="2">Homodimer.</text>
</comment>
<feature type="binding site" evidence="2">
    <location>
        <begin position="59"/>
        <end position="61"/>
    </location>
    <ligand>
        <name>substrate</name>
    </ligand>
</feature>
<feature type="binding site" evidence="2">
    <location>
        <begin position="15"/>
        <end position="18"/>
    </location>
    <ligand>
        <name>substrate</name>
    </ligand>
</feature>
<dbReference type="SUPFAM" id="SSF64005">
    <property type="entry name" value="Undecaprenyl diphosphate synthase"/>
    <property type="match status" value="1"/>
</dbReference>
<feature type="binding site" evidence="2">
    <location>
        <position position="65"/>
    </location>
    <ligand>
        <name>substrate</name>
    </ligand>
</feature>
<dbReference type="InterPro" id="IPR001441">
    <property type="entry name" value="UPP_synth-like"/>
</dbReference>
<organism evidence="3 4">
    <name type="scientific">Fusobacterium vincentii 4_1_13</name>
    <dbReference type="NCBI Taxonomy" id="469606"/>
    <lineage>
        <taxon>Bacteria</taxon>
        <taxon>Fusobacteriati</taxon>
        <taxon>Fusobacteriota</taxon>
        <taxon>Fusobacteriia</taxon>
        <taxon>Fusobacteriales</taxon>
        <taxon>Fusobacteriaceae</taxon>
        <taxon>Fusobacterium</taxon>
    </lineage>
</organism>
<feature type="binding site" evidence="2">
    <location>
        <position position="175"/>
    </location>
    <ligand>
        <name>substrate</name>
    </ligand>
</feature>
<feature type="binding site" evidence="2">
    <location>
        <position position="27"/>
    </location>
    <ligand>
        <name>substrate</name>
    </ligand>
</feature>
<dbReference type="PANTHER" id="PTHR10291:SF0">
    <property type="entry name" value="DEHYDRODOLICHYL DIPHOSPHATE SYNTHASE 2"/>
    <property type="match status" value="1"/>
</dbReference>
<dbReference type="GO" id="GO:0016094">
    <property type="term" value="P:polyprenol biosynthetic process"/>
    <property type="evidence" value="ECO:0007669"/>
    <property type="project" value="TreeGrafter"/>
</dbReference>
<feature type="binding site" evidence="2">
    <location>
        <begin position="181"/>
        <end position="183"/>
    </location>
    <ligand>
        <name>substrate</name>
    </ligand>
</feature>
<feature type="active site" description="Proton acceptor" evidence="2">
    <location>
        <position position="62"/>
    </location>
</feature>
<evidence type="ECO:0000313" key="3">
    <source>
        <dbReference type="EMBL" id="EEO40179.1"/>
    </source>
</evidence>
<dbReference type="RefSeq" id="WP_008802923.1">
    <property type="nucleotide sequence ID" value="NZ_KQ235737.1"/>
</dbReference>
<dbReference type="GO" id="GO:0000287">
    <property type="term" value="F:magnesium ion binding"/>
    <property type="evidence" value="ECO:0007669"/>
    <property type="project" value="UniProtKB-UniRule"/>
</dbReference>
<gene>
    <name evidence="3" type="ORF">FSCG_00892</name>
</gene>
<evidence type="ECO:0000313" key="4">
    <source>
        <dbReference type="Proteomes" id="UP000004925"/>
    </source>
</evidence>
<feature type="active site" evidence="2">
    <location>
        <position position="14"/>
    </location>
</feature>
<dbReference type="InterPro" id="IPR018520">
    <property type="entry name" value="UPP_synth-like_CS"/>
</dbReference>
<dbReference type="Proteomes" id="UP000004925">
    <property type="component" value="Unassembled WGS sequence"/>
</dbReference>
<dbReference type="PANTHER" id="PTHR10291">
    <property type="entry name" value="DEHYDRODOLICHYL DIPHOSPHATE SYNTHASE FAMILY MEMBER"/>
    <property type="match status" value="1"/>
</dbReference>